<evidence type="ECO:0000313" key="15">
    <source>
        <dbReference type="Proteomes" id="UP000028760"/>
    </source>
</evidence>
<evidence type="ECO:0000256" key="7">
    <source>
        <dbReference type="ARBA" id="ARBA00023015"/>
    </source>
</evidence>
<feature type="domain" description="C2H2-type" evidence="13">
    <location>
        <begin position="261"/>
        <end position="288"/>
    </location>
</feature>
<feature type="region of interest" description="Disordered" evidence="12">
    <location>
        <begin position="153"/>
        <end position="179"/>
    </location>
</feature>
<organism evidence="14 15">
    <name type="scientific">Poecilia formosa</name>
    <name type="common">Amazon molly</name>
    <name type="synonym">Limia formosa</name>
    <dbReference type="NCBI Taxonomy" id="48698"/>
    <lineage>
        <taxon>Eukaryota</taxon>
        <taxon>Metazoa</taxon>
        <taxon>Chordata</taxon>
        <taxon>Craniata</taxon>
        <taxon>Vertebrata</taxon>
        <taxon>Euteleostomi</taxon>
        <taxon>Actinopterygii</taxon>
        <taxon>Neopterygii</taxon>
        <taxon>Teleostei</taxon>
        <taxon>Neoteleostei</taxon>
        <taxon>Acanthomorphata</taxon>
        <taxon>Ovalentaria</taxon>
        <taxon>Atherinomorphae</taxon>
        <taxon>Cyprinodontiformes</taxon>
        <taxon>Poeciliidae</taxon>
        <taxon>Poeciliinae</taxon>
        <taxon>Poecilia</taxon>
    </lineage>
</organism>
<evidence type="ECO:0000256" key="1">
    <source>
        <dbReference type="ARBA" id="ARBA00004123"/>
    </source>
</evidence>
<dbReference type="GeneTree" id="ENSGT00940000154446"/>
<name>A0A087XJC3_POEFO</name>
<keyword evidence="3" id="KW-0479">Metal-binding</keyword>
<dbReference type="FunFam" id="3.30.160.60:FF:000508">
    <property type="entry name" value="Myeloid zinc finger 1"/>
    <property type="match status" value="1"/>
</dbReference>
<keyword evidence="6" id="KW-0862">Zinc</keyword>
<dbReference type="Proteomes" id="UP000028760">
    <property type="component" value="Unassembled WGS sequence"/>
</dbReference>
<keyword evidence="4" id="KW-0677">Repeat</keyword>
<feature type="domain" description="C2H2-type" evidence="13">
    <location>
        <begin position="205"/>
        <end position="232"/>
    </location>
</feature>
<evidence type="ECO:0000256" key="4">
    <source>
        <dbReference type="ARBA" id="ARBA00022737"/>
    </source>
</evidence>
<evidence type="ECO:0000256" key="8">
    <source>
        <dbReference type="ARBA" id="ARBA00023125"/>
    </source>
</evidence>
<keyword evidence="7" id="KW-0805">Transcription regulation</keyword>
<evidence type="ECO:0000256" key="3">
    <source>
        <dbReference type="ARBA" id="ARBA00022723"/>
    </source>
</evidence>
<reference evidence="14" key="3">
    <citation type="submission" date="2025-09" db="UniProtKB">
        <authorList>
            <consortium name="Ensembl"/>
        </authorList>
    </citation>
    <scope>IDENTIFICATION</scope>
</reference>
<reference evidence="14" key="2">
    <citation type="submission" date="2025-08" db="UniProtKB">
        <authorList>
            <consortium name="Ensembl"/>
        </authorList>
    </citation>
    <scope>IDENTIFICATION</scope>
</reference>
<dbReference type="GO" id="GO:0000981">
    <property type="term" value="F:DNA-binding transcription factor activity, RNA polymerase II-specific"/>
    <property type="evidence" value="ECO:0007669"/>
    <property type="project" value="TreeGrafter"/>
</dbReference>
<dbReference type="InterPro" id="IPR013087">
    <property type="entry name" value="Znf_C2H2_type"/>
</dbReference>
<dbReference type="GO" id="GO:0009913">
    <property type="term" value="P:epidermal cell differentiation"/>
    <property type="evidence" value="ECO:0007669"/>
    <property type="project" value="TreeGrafter"/>
</dbReference>
<comment type="subcellular location">
    <subcellularLocation>
        <location evidence="1">Nucleus</location>
    </subcellularLocation>
</comment>
<accession>A0A087XJC3</accession>
<dbReference type="GO" id="GO:0000978">
    <property type="term" value="F:RNA polymerase II cis-regulatory region sequence-specific DNA binding"/>
    <property type="evidence" value="ECO:0007669"/>
    <property type="project" value="TreeGrafter"/>
</dbReference>
<dbReference type="PANTHER" id="PTHR10032:SF272">
    <property type="entry name" value="OVO-LIKE ZINC FINGER 1A-RELATED"/>
    <property type="match status" value="1"/>
</dbReference>
<evidence type="ECO:0000313" key="14">
    <source>
        <dbReference type="Ensembl" id="ENSPFOP00000005876.2"/>
    </source>
</evidence>
<evidence type="ECO:0000256" key="10">
    <source>
        <dbReference type="ARBA" id="ARBA00023242"/>
    </source>
</evidence>
<dbReference type="Ensembl" id="ENSPFOT00000005885.2">
    <property type="protein sequence ID" value="ENSPFOP00000005876.2"/>
    <property type="gene ID" value="ENSPFOG00000005998.2"/>
</dbReference>
<evidence type="ECO:0000256" key="12">
    <source>
        <dbReference type="SAM" id="MobiDB-lite"/>
    </source>
</evidence>
<dbReference type="Pfam" id="PF00096">
    <property type="entry name" value="zf-C2H2"/>
    <property type="match status" value="4"/>
</dbReference>
<evidence type="ECO:0000256" key="2">
    <source>
        <dbReference type="ARBA" id="ARBA00006991"/>
    </source>
</evidence>
<dbReference type="GO" id="GO:0005634">
    <property type="term" value="C:nucleus"/>
    <property type="evidence" value="ECO:0007669"/>
    <property type="project" value="UniProtKB-SubCell"/>
</dbReference>
<dbReference type="PROSITE" id="PS00028">
    <property type="entry name" value="ZINC_FINGER_C2H2_1"/>
    <property type="match status" value="4"/>
</dbReference>
<reference evidence="15" key="1">
    <citation type="submission" date="2013-10" db="EMBL/GenBank/DDBJ databases">
        <authorList>
            <person name="Schartl M."/>
            <person name="Warren W."/>
        </authorList>
    </citation>
    <scope>NUCLEOTIDE SEQUENCE [LARGE SCALE GENOMIC DNA]</scope>
    <source>
        <strain evidence="15">female</strain>
    </source>
</reference>
<dbReference type="Gene3D" id="3.30.160.60">
    <property type="entry name" value="Classic Zinc Finger"/>
    <property type="match status" value="3"/>
</dbReference>
<feature type="compositionally biased region" description="Polar residues" evidence="12">
    <location>
        <begin position="168"/>
        <end position="179"/>
    </location>
</feature>
<proteinExistence type="inferred from homology"/>
<protein>
    <recommendedName>
        <fullName evidence="13">C2H2-type domain-containing protein</fullName>
    </recommendedName>
</protein>
<keyword evidence="8" id="KW-0238">DNA-binding</keyword>
<keyword evidence="15" id="KW-1185">Reference proteome</keyword>
<dbReference type="SUPFAM" id="SSF57667">
    <property type="entry name" value="beta-beta-alpha zinc fingers"/>
    <property type="match status" value="2"/>
</dbReference>
<dbReference type="AlphaFoldDB" id="A0A087XJC3"/>
<dbReference type="InterPro" id="IPR027756">
    <property type="entry name" value="Ovo-like"/>
</dbReference>
<evidence type="ECO:0000256" key="6">
    <source>
        <dbReference type="ARBA" id="ARBA00022833"/>
    </source>
</evidence>
<feature type="domain" description="C2H2-type" evidence="13">
    <location>
        <begin position="289"/>
        <end position="311"/>
    </location>
</feature>
<dbReference type="InterPro" id="IPR036236">
    <property type="entry name" value="Znf_C2H2_sf"/>
</dbReference>
<evidence type="ECO:0000256" key="5">
    <source>
        <dbReference type="ARBA" id="ARBA00022771"/>
    </source>
</evidence>
<keyword evidence="9" id="KW-0804">Transcription</keyword>
<keyword evidence="10" id="KW-0539">Nucleus</keyword>
<evidence type="ECO:0000256" key="9">
    <source>
        <dbReference type="ARBA" id="ARBA00023163"/>
    </source>
</evidence>
<dbReference type="PROSITE" id="PS50157">
    <property type="entry name" value="ZINC_FINGER_C2H2_2"/>
    <property type="match status" value="4"/>
</dbReference>
<dbReference type="GO" id="GO:0008270">
    <property type="term" value="F:zinc ion binding"/>
    <property type="evidence" value="ECO:0007669"/>
    <property type="project" value="UniProtKB-KW"/>
</dbReference>
<evidence type="ECO:0000256" key="11">
    <source>
        <dbReference type="PROSITE-ProRule" id="PRU00042"/>
    </source>
</evidence>
<sequence length="317" mass="35896">VMASRVSIHSQLSSIMETMAKSAFSQVCKLVDQDSAELRSELSRLLFANSALTEKVNSLECELTSVVRDTPKKSRSYCSVGVQTACSRDEKHHDVSKAANNSYSWLSTIFENHRKKAWLRNRTRISMIQQKRTLAPISYQLKWRTFVQASHNEAESSPAVGPSHDKQQTLPTNSTDSRFTNVKDFPNNLNVVSVKTTRAPKSNTFTCHVCSRTFFHKGTLTHHMKSHKQRSSKSCELCGKIFANQSALRIHYVVHTGEKPYRCSLCGKRFTQKGNLKCHLRIHTGERPFLCVKCGKTFTQKVNLSHHLMAHINLVTS</sequence>
<dbReference type="FunFam" id="3.30.160.60:FF:000912">
    <property type="entry name" value="Zinc finger protein 660"/>
    <property type="match status" value="1"/>
</dbReference>
<dbReference type="GO" id="GO:0042802">
    <property type="term" value="F:identical protein binding"/>
    <property type="evidence" value="ECO:0007669"/>
    <property type="project" value="UniProtKB-ARBA"/>
</dbReference>
<dbReference type="PANTHER" id="PTHR10032">
    <property type="entry name" value="ZINC FINGER PROTEIN WITH KRAB AND SCAN DOMAINS"/>
    <property type="match status" value="1"/>
</dbReference>
<evidence type="ECO:0000259" key="13">
    <source>
        <dbReference type="PROSITE" id="PS50157"/>
    </source>
</evidence>
<keyword evidence="5 11" id="KW-0863">Zinc-finger</keyword>
<comment type="similarity">
    <text evidence="2">Belongs to the krueppel C2H2-type zinc-finger protein family.</text>
</comment>
<feature type="domain" description="C2H2-type" evidence="13">
    <location>
        <begin position="233"/>
        <end position="260"/>
    </location>
</feature>
<dbReference type="SMART" id="SM00355">
    <property type="entry name" value="ZnF_C2H2"/>
    <property type="match status" value="4"/>
</dbReference>
<dbReference type="EMBL" id="AYCK01014651">
    <property type="status" value="NOT_ANNOTATED_CDS"/>
    <property type="molecule type" value="Genomic_DNA"/>
</dbReference>